<dbReference type="EMBL" id="JEMY01000022">
    <property type="protein sequence ID" value="EXI88976.1"/>
    <property type="molecule type" value="Genomic_DNA"/>
</dbReference>
<gene>
    <name evidence="1" type="ORF">AW11_01834</name>
</gene>
<evidence type="ECO:0000313" key="2">
    <source>
        <dbReference type="Proteomes" id="UP000022141"/>
    </source>
</evidence>
<reference evidence="1" key="1">
    <citation type="submission" date="2014-02" db="EMBL/GenBank/DDBJ databases">
        <title>Expanding our view of genomic diversity in Candidatus Accumulibacter clades.</title>
        <authorList>
            <person name="Skennerton C.T."/>
            <person name="Barr J.J."/>
            <person name="Slater F.R."/>
            <person name="Bond P.L."/>
            <person name="Tyson G.W."/>
        </authorList>
    </citation>
    <scope>NUCLEOTIDE SEQUENCE [LARGE SCALE GENOMIC DNA]</scope>
</reference>
<accession>A0A011PNH3</accession>
<dbReference type="PATRIC" id="fig|1454004.3.peg.1892"/>
<comment type="caution">
    <text evidence="1">The sequence shown here is derived from an EMBL/GenBank/DDBJ whole genome shotgun (WGS) entry which is preliminary data.</text>
</comment>
<organism evidence="1 2">
    <name type="scientific">Accumulibacter regalis</name>
    <dbReference type="NCBI Taxonomy" id="522306"/>
    <lineage>
        <taxon>Bacteria</taxon>
        <taxon>Pseudomonadati</taxon>
        <taxon>Pseudomonadota</taxon>
        <taxon>Betaproteobacteria</taxon>
        <taxon>Candidatus Accumulibacter</taxon>
    </lineage>
</organism>
<sequence length="535" mass="58314">MIGPPDEAWQSAPEAFPAHELPRSEQPHRLQVVFHEPTQLDAPLLGELILPRFGPSSVAEFVFTPRRRAAFAGRVSVLHRGRVLQTVLIHARVAAADEALAAGSAGEAIRQQVEARVRQHWGELGARRRFDAAFILNHSNEQRPLLTGVAGKRAWAKDLSGIEEPIASINQLLSDVAHSVADYSAGLTSGDNRKLFVKLARLGADLYSSLVIDNLQPLQRAGMDVDEATHIQLVSTRADAVVPFEFIYQYLPPDDDAGVDFCPNALQALADGACTQGCAGQQEPRRHVCPMGFWGLRKVIERHVYNPAIDVPDQAEVIVQAEPVGTRVRLQLDQGALVGYSQEVKASDVAPLLAALREQLPETVHVAGNWDEWKQSVSGSHPSLLVAFPHNTGERQDIALEIGGVAFKTLRLPREYVHVDGAYPLLLLLGCDTASSAQQYANHIRYFRQAGAAVIVSTIATVFGPHAVRVGEKLLEVLLAIHRQSTADEQSGAPRQPDAVPCLGEALREAKRQALRESLPMALCVVAFGDADWRL</sequence>
<protein>
    <recommendedName>
        <fullName evidence="3">CHAT domain-containing protein</fullName>
    </recommendedName>
</protein>
<evidence type="ECO:0000313" key="1">
    <source>
        <dbReference type="EMBL" id="EXI88976.1"/>
    </source>
</evidence>
<name>A0A011PNH3_ACCRE</name>
<dbReference type="eggNOG" id="ENOG5033MCS">
    <property type="taxonomic scope" value="Bacteria"/>
</dbReference>
<dbReference type="AlphaFoldDB" id="A0A011PNH3"/>
<dbReference type="STRING" id="1454004.AW11_01834"/>
<proteinExistence type="predicted"/>
<dbReference type="Proteomes" id="UP000022141">
    <property type="component" value="Unassembled WGS sequence"/>
</dbReference>
<keyword evidence="2" id="KW-1185">Reference proteome</keyword>
<evidence type="ECO:0008006" key="3">
    <source>
        <dbReference type="Google" id="ProtNLM"/>
    </source>
</evidence>